<keyword evidence="2" id="KW-0560">Oxidoreductase</keyword>
<dbReference type="InterPro" id="IPR053863">
    <property type="entry name" value="Glyoxy/Ble-like_N"/>
</dbReference>
<evidence type="ECO:0000313" key="2">
    <source>
        <dbReference type="EMBL" id="GHH98697.1"/>
    </source>
</evidence>
<dbReference type="Pfam" id="PF22677">
    <property type="entry name" value="Ble-like_N"/>
    <property type="match status" value="1"/>
</dbReference>
<dbReference type="PANTHER" id="PTHR36503:SF2">
    <property type="entry name" value="BLR2408 PROTEIN"/>
    <property type="match status" value="1"/>
</dbReference>
<comment type="caution">
    <text evidence="2">The sequence shown here is derived from an EMBL/GenBank/DDBJ whole genome shotgun (WGS) entry which is preliminary data.</text>
</comment>
<protein>
    <submittedName>
        <fullName evidence="2">Extradiol dioxygenase</fullName>
    </submittedName>
</protein>
<dbReference type="RefSeq" id="WP_191272797.1">
    <property type="nucleotide sequence ID" value="NZ_BNDS01000008.1"/>
</dbReference>
<proteinExistence type="predicted"/>
<dbReference type="PROSITE" id="PS51819">
    <property type="entry name" value="VOC"/>
    <property type="match status" value="1"/>
</dbReference>
<dbReference type="Gene3D" id="3.10.180.10">
    <property type="entry name" value="2,3-Dihydroxybiphenyl 1,2-Dioxygenase, domain 1"/>
    <property type="match status" value="1"/>
</dbReference>
<reference evidence="2 3" key="1">
    <citation type="journal article" date="2022" name="Int. J. Syst. Evol. Microbiol.">
        <title>Neobacillus kokaensis sp. nov., isolated from soil.</title>
        <authorList>
            <person name="Yuki K."/>
            <person name="Matsubara H."/>
            <person name="Yamaguchi S."/>
        </authorList>
    </citation>
    <scope>NUCLEOTIDE SEQUENCE [LARGE SCALE GENOMIC DNA]</scope>
    <source>
        <strain evidence="2 3">LOB 377</strain>
    </source>
</reference>
<dbReference type="Proteomes" id="UP000637074">
    <property type="component" value="Unassembled WGS sequence"/>
</dbReference>
<dbReference type="InterPro" id="IPR029068">
    <property type="entry name" value="Glyas_Bleomycin-R_OHBP_Dase"/>
</dbReference>
<dbReference type="EMBL" id="BNDS01000008">
    <property type="protein sequence ID" value="GHH98697.1"/>
    <property type="molecule type" value="Genomic_DNA"/>
</dbReference>
<organism evidence="2 3">
    <name type="scientific">Neobacillus kokaensis</name>
    <dbReference type="NCBI Taxonomy" id="2759023"/>
    <lineage>
        <taxon>Bacteria</taxon>
        <taxon>Bacillati</taxon>
        <taxon>Bacillota</taxon>
        <taxon>Bacilli</taxon>
        <taxon>Bacillales</taxon>
        <taxon>Bacillaceae</taxon>
        <taxon>Neobacillus</taxon>
    </lineage>
</organism>
<sequence length="137" mass="15531">MGVQSNQIFVNLPVKDLQKSMEFYKQIGYEFNPQFTDEKAACMIIGENIFAMLLVQSFFKTFTKKELPDTHETTGVIIALSAESREQVNEIVDKAIAAGGKETSDPSDHGFMCYRSYQDLDGHYWEVMYMDPHAANG</sequence>
<keyword evidence="2" id="KW-0223">Dioxygenase</keyword>
<accession>A0ABQ3N5A7</accession>
<keyword evidence="3" id="KW-1185">Reference proteome</keyword>
<feature type="domain" description="VOC" evidence="1">
    <location>
        <begin position="5"/>
        <end position="130"/>
    </location>
</feature>
<dbReference type="InterPro" id="IPR037523">
    <property type="entry name" value="VOC_core"/>
</dbReference>
<evidence type="ECO:0000313" key="3">
    <source>
        <dbReference type="Proteomes" id="UP000637074"/>
    </source>
</evidence>
<dbReference type="GO" id="GO:0051213">
    <property type="term" value="F:dioxygenase activity"/>
    <property type="evidence" value="ECO:0007669"/>
    <property type="project" value="UniProtKB-KW"/>
</dbReference>
<dbReference type="SUPFAM" id="SSF54593">
    <property type="entry name" value="Glyoxalase/Bleomycin resistance protein/Dihydroxybiphenyl dioxygenase"/>
    <property type="match status" value="1"/>
</dbReference>
<gene>
    <name evidence="2" type="ORF">AM1BK_22400</name>
</gene>
<name>A0ABQ3N5A7_9BACI</name>
<evidence type="ECO:0000259" key="1">
    <source>
        <dbReference type="PROSITE" id="PS51819"/>
    </source>
</evidence>
<dbReference type="PANTHER" id="PTHR36503">
    <property type="entry name" value="BLR2520 PROTEIN"/>
    <property type="match status" value="1"/>
</dbReference>